<evidence type="ECO:0000313" key="4">
    <source>
        <dbReference type="EMBL" id="RXS92999.1"/>
    </source>
</evidence>
<gene>
    <name evidence="4" type="ORF">ESZ00_19370</name>
</gene>
<dbReference type="SUPFAM" id="SSF56935">
    <property type="entry name" value="Porins"/>
    <property type="match status" value="1"/>
</dbReference>
<dbReference type="Pfam" id="PF13620">
    <property type="entry name" value="CarboxypepD_reg"/>
    <property type="match status" value="1"/>
</dbReference>
<dbReference type="Gene3D" id="2.60.40.1120">
    <property type="entry name" value="Carboxypeptidase-like, regulatory domain"/>
    <property type="match status" value="1"/>
</dbReference>
<dbReference type="RefSeq" id="WP_129210066.1">
    <property type="nucleotide sequence ID" value="NZ_BMGU01000001.1"/>
</dbReference>
<feature type="domain" description="TonB-dependent transporter Oar-like beta-barrel" evidence="3">
    <location>
        <begin position="250"/>
        <end position="1099"/>
    </location>
</feature>
<proteinExistence type="predicted"/>
<dbReference type="EMBL" id="SDMK01000006">
    <property type="protein sequence ID" value="RXS92999.1"/>
    <property type="molecule type" value="Genomic_DNA"/>
</dbReference>
<dbReference type="Pfam" id="PF25183">
    <property type="entry name" value="OMP_b-brl_4"/>
    <property type="match status" value="1"/>
</dbReference>
<keyword evidence="5" id="KW-1185">Reference proteome</keyword>
<evidence type="ECO:0000259" key="2">
    <source>
        <dbReference type="Pfam" id="PF07715"/>
    </source>
</evidence>
<feature type="signal peptide" evidence="1">
    <location>
        <begin position="1"/>
        <end position="26"/>
    </location>
</feature>
<feature type="domain" description="TonB-dependent receptor plug" evidence="2">
    <location>
        <begin position="154"/>
        <end position="239"/>
    </location>
</feature>
<dbReference type="OrthoDB" id="97893at2"/>
<dbReference type="SUPFAM" id="SSF49464">
    <property type="entry name" value="Carboxypeptidase regulatory domain-like"/>
    <property type="match status" value="1"/>
</dbReference>
<dbReference type="InterPro" id="IPR012910">
    <property type="entry name" value="Plug_dom"/>
</dbReference>
<comment type="caution">
    <text evidence="4">The sequence shown here is derived from an EMBL/GenBank/DDBJ whole genome shotgun (WGS) entry which is preliminary data.</text>
</comment>
<feature type="chain" id="PRO_5020264235" evidence="1">
    <location>
        <begin position="27"/>
        <end position="1107"/>
    </location>
</feature>
<name>A0A4Q1S813_9BACT</name>
<organism evidence="4 5">
    <name type="scientific">Silvibacterium dinghuense</name>
    <dbReference type="NCBI Taxonomy" id="1560006"/>
    <lineage>
        <taxon>Bacteria</taxon>
        <taxon>Pseudomonadati</taxon>
        <taxon>Acidobacteriota</taxon>
        <taxon>Terriglobia</taxon>
        <taxon>Terriglobales</taxon>
        <taxon>Acidobacteriaceae</taxon>
        <taxon>Silvibacterium</taxon>
    </lineage>
</organism>
<dbReference type="AlphaFoldDB" id="A0A4Q1S813"/>
<keyword evidence="1" id="KW-0732">Signal</keyword>
<sequence length="1107" mass="119560">MSKLRSILLTLSALLFLASTPHALHAQLSTTATITGLVTDTSGSVVPGADVSATNEATRVVTHTQSNSQGQYVLPGLSVARYSVSVAKDGFNTYDVHAIDLHPAVTTTVNAALKVGSSTQTVNVTSSEAAVETATPETSASVPSMQVTTLPLNGRNYQGLATLMPGVQNTSAGTALTTGGRATSNVLSVNGLQTNKTFYALDGIWNENTGNMTQTTVVPNPDSLEEVRVLQNNFSARYSLMGSSVVLLQTKSGTSSFHGAAWEFLRNDDLNAKNYFATSILPYKQNIFGYNLGGPIFIPHLYNTDKQKTFFFFSEQFVRLTQTPTGTLTGLTPTQDQRDGLFSSPIKDPSTGANFVQNASGQYVLSGIDANAAAYLAALYPLPNYSNGSGNNYINTKPQKTAQRDDEIKIDHNFSPRLHLLGEYLDEYQEYQQNNLSSVESGEIYSTNSETDYTHNKLAQLSLTQVLSPSMVNTTSIAMNIFDLDLDLEGTTYNSQVSGFNQTLPYDGNLSDRLPLVTISGGIAPQGIPANLPQQHAADLDNTVSDDWSWLKGNHYLQAGATIVFNTKRQDPPSASNGQFTFTGTFTKPTSGAVTEDDAIADFLLGDASTFTQTSNEIRVAVHGFTFSPYLEDRVKLTRNLTATVGLRAYFMPLPYGPPGTETNFVPSAYSPAEAPIVNASGTITTTSNYNALNGLLYNNGEKGQLPKNFSNEHNWYLGPEIGFAWDVFGDGKTSFRGGYGLTYTRVFTNQDCSYHCALNPPALSTSNLQNPDFSDPAGTGTTKAATISSLSAADQDIQATQVHTYSASLEHEFPRSWTAGVTGAASQARHVVGTWNLNAPAHDGVYDFNPVINAGTVTPYLYAPYQGYAAIGDYRTHLDQNWNALEVSVKHPVSDSLFATVSYTYSHDLTNYTSVGTYNVIDPYNPQRYYGNAEGLNYPHSLALTGIYSVPWLKSDRSWRRAVFGGWQYSDITTIRSGTSISPGLSVSDQGNAVRPNRAAGVSTNGDKTVKEWFNTAAFSAPAAGYLGNAGIGTIRGPGLVDFDMSLYKTFHVAHGNDFEFRAEAFNVFNHTNFSGVSSTYGSSTFGEVTSASDPRILEFALKYKF</sequence>
<dbReference type="Pfam" id="PF07715">
    <property type="entry name" value="Plug"/>
    <property type="match status" value="1"/>
</dbReference>
<reference evidence="4 5" key="1">
    <citation type="journal article" date="2016" name="Int. J. Syst. Evol. Microbiol.">
        <title>Acidipila dinghuensis sp. nov., an acidobacterium isolated from forest soil.</title>
        <authorList>
            <person name="Jiang Y.W."/>
            <person name="Wang J."/>
            <person name="Chen M.H."/>
            <person name="Lv Y.Y."/>
            <person name="Qiu L.H."/>
        </authorList>
    </citation>
    <scope>NUCLEOTIDE SEQUENCE [LARGE SCALE GENOMIC DNA]</scope>
    <source>
        <strain evidence="4 5">DHOF10</strain>
    </source>
</reference>
<dbReference type="InterPro" id="IPR008969">
    <property type="entry name" value="CarboxyPept-like_regulatory"/>
</dbReference>
<dbReference type="InterPro" id="IPR057601">
    <property type="entry name" value="Oar-like_b-barrel"/>
</dbReference>
<evidence type="ECO:0000256" key="1">
    <source>
        <dbReference type="SAM" id="SignalP"/>
    </source>
</evidence>
<accession>A0A4Q1S813</accession>
<evidence type="ECO:0000259" key="3">
    <source>
        <dbReference type="Pfam" id="PF25183"/>
    </source>
</evidence>
<evidence type="ECO:0000313" key="5">
    <source>
        <dbReference type="Proteomes" id="UP000290253"/>
    </source>
</evidence>
<dbReference type="Proteomes" id="UP000290253">
    <property type="component" value="Unassembled WGS sequence"/>
</dbReference>
<protein>
    <submittedName>
        <fullName evidence="4">Cna protein B-type domain-containing protein</fullName>
    </submittedName>
</protein>